<name>A0ACC3SPZ5_9PEZI</name>
<accession>A0ACC3SPZ5</accession>
<dbReference type="Proteomes" id="UP001320706">
    <property type="component" value="Unassembled WGS sequence"/>
</dbReference>
<organism evidence="1 2">
    <name type="scientific">Zalaria obscura</name>
    <dbReference type="NCBI Taxonomy" id="2024903"/>
    <lineage>
        <taxon>Eukaryota</taxon>
        <taxon>Fungi</taxon>
        <taxon>Dikarya</taxon>
        <taxon>Ascomycota</taxon>
        <taxon>Pezizomycotina</taxon>
        <taxon>Dothideomycetes</taxon>
        <taxon>Dothideomycetidae</taxon>
        <taxon>Dothideales</taxon>
        <taxon>Zalariaceae</taxon>
        <taxon>Zalaria</taxon>
    </lineage>
</organism>
<dbReference type="EMBL" id="JAMKPW020000005">
    <property type="protein sequence ID" value="KAK8217576.1"/>
    <property type="molecule type" value="Genomic_DNA"/>
</dbReference>
<gene>
    <name evidence="1" type="ORF">M8818_001334</name>
</gene>
<evidence type="ECO:0000313" key="1">
    <source>
        <dbReference type="EMBL" id="KAK8217576.1"/>
    </source>
</evidence>
<keyword evidence="2" id="KW-1185">Reference proteome</keyword>
<reference evidence="1" key="1">
    <citation type="submission" date="2024-02" db="EMBL/GenBank/DDBJ databases">
        <title>Metagenome Assembled Genome of Zalaria obscura JY119.</title>
        <authorList>
            <person name="Vighnesh L."/>
            <person name="Jagadeeshwari U."/>
            <person name="Venkata Ramana C."/>
            <person name="Sasikala C."/>
        </authorList>
    </citation>
    <scope>NUCLEOTIDE SEQUENCE</scope>
    <source>
        <strain evidence="1">JY119</strain>
    </source>
</reference>
<comment type="caution">
    <text evidence="1">The sequence shown here is derived from an EMBL/GenBank/DDBJ whole genome shotgun (WGS) entry which is preliminary data.</text>
</comment>
<evidence type="ECO:0000313" key="2">
    <source>
        <dbReference type="Proteomes" id="UP001320706"/>
    </source>
</evidence>
<sequence length="620" mass="66718">MGPPNPDQLLRDRRTDPSARPSAADLGFPSPASDDISLLSPGLDRALSASRTPAVAWSHRLANQTGSASLVPTEPEEVKLQRIQTPGSVYQPAPSLGLDSIVGASIDPVPKDASFPVTSTTATKAGPGLRLPSFDLLGIANPRPDCSEIKLDDPFVEPARQGLLFPEDTFSPSGSNLGGAGSETQDNPFCDSPRARARVINSPLHQYVTTLTPPDDSGRLVWESFAKLSTGAMDSPATDPGNAPTASEEQPAVAGSSAEPSIRIEPPPLVIAEKDEWLRGAIDEMLANLRTALPASNPLKVLSHALPCPSPAGHAFPTVIGSLHSQTPSSPTCWINVFHALPGRFNLSDLPTSPPSTPGPPIGGEDYFTSKIFDSAVPITDYQESVTTMPRSPHPIVPPSTVNVSIVERYIPPTSSNEFSEMFSMSGPSVLIDRLVELSPNNGSLIFIYPTRKGAEIFMNEYLGPVLDPLLRAMVIVNGLGADFSASLGRMTAVDTMPTHDTLHRKIINLCHDLSNHNGAMAKLHSRQAKFELTYASKEEVMLDRKIWASEWWVKQEKPRVRETVSKYFRNAKRLPGNTDITPTSLIHEVLDGVSSKPYGPGREPKRGIEVSVFVITRSA</sequence>
<proteinExistence type="predicted"/>
<protein>
    <submittedName>
        <fullName evidence="1">Uncharacterized protein</fullName>
    </submittedName>
</protein>